<dbReference type="InterPro" id="IPR050476">
    <property type="entry name" value="Insect_CytP450_Detox"/>
</dbReference>
<dbReference type="PROSITE" id="PS00086">
    <property type="entry name" value="CYTOCHROME_P450"/>
    <property type="match status" value="1"/>
</dbReference>
<dbReference type="InterPro" id="IPR002401">
    <property type="entry name" value="Cyt_P450_E_grp-I"/>
</dbReference>
<dbReference type="FunFam" id="1.10.630.10:FF:000042">
    <property type="entry name" value="Cytochrome P450"/>
    <property type="match status" value="1"/>
</dbReference>
<dbReference type="InterPro" id="IPR036396">
    <property type="entry name" value="Cyt_P450_sf"/>
</dbReference>
<evidence type="ECO:0000256" key="6">
    <source>
        <dbReference type="ARBA" id="ARBA00022723"/>
    </source>
</evidence>
<keyword evidence="9 14" id="KW-0560">Oxidoreductase</keyword>
<dbReference type="GO" id="GO:0020037">
    <property type="term" value="F:heme binding"/>
    <property type="evidence" value="ECO:0007669"/>
    <property type="project" value="InterPro"/>
</dbReference>
<evidence type="ECO:0000256" key="5">
    <source>
        <dbReference type="ARBA" id="ARBA00022617"/>
    </source>
</evidence>
<dbReference type="GO" id="GO:0005789">
    <property type="term" value="C:endoplasmic reticulum membrane"/>
    <property type="evidence" value="ECO:0007669"/>
    <property type="project" value="UniProtKB-SubCell"/>
</dbReference>
<dbReference type="EMBL" id="JAIFRP010000021">
    <property type="protein sequence ID" value="KAK2585575.1"/>
    <property type="molecule type" value="Genomic_DNA"/>
</dbReference>
<evidence type="ECO:0000256" key="4">
    <source>
        <dbReference type="ARBA" id="ARBA00010617"/>
    </source>
</evidence>
<keyword evidence="15" id="KW-0812">Transmembrane</keyword>
<evidence type="ECO:0000256" key="10">
    <source>
        <dbReference type="ARBA" id="ARBA00023004"/>
    </source>
</evidence>
<dbReference type="InterPro" id="IPR017972">
    <property type="entry name" value="Cyt_P450_CS"/>
</dbReference>
<keyword evidence="17" id="KW-1185">Reference proteome</keyword>
<evidence type="ECO:0000313" key="16">
    <source>
        <dbReference type="EMBL" id="KAK2585575.1"/>
    </source>
</evidence>
<keyword evidence="11 14" id="KW-0503">Monooxygenase</keyword>
<dbReference type="CDD" id="cd11056">
    <property type="entry name" value="CYP6-like"/>
    <property type="match status" value="1"/>
</dbReference>
<protein>
    <recommendedName>
        <fullName evidence="18">Cytochrome P450</fullName>
    </recommendedName>
</protein>
<comment type="similarity">
    <text evidence="4 14">Belongs to the cytochrome P450 family.</text>
</comment>
<dbReference type="InterPro" id="IPR001128">
    <property type="entry name" value="Cyt_P450"/>
</dbReference>
<evidence type="ECO:0000256" key="15">
    <source>
        <dbReference type="SAM" id="Phobius"/>
    </source>
</evidence>
<gene>
    <name evidence="16" type="ORF">KPH14_010209</name>
</gene>
<keyword evidence="15" id="KW-1133">Transmembrane helix</keyword>
<feature type="binding site" description="axial binding residue" evidence="13">
    <location>
        <position position="531"/>
    </location>
    <ligand>
        <name>heme</name>
        <dbReference type="ChEBI" id="CHEBI:30413"/>
    </ligand>
    <ligandPart>
        <name>Fe</name>
        <dbReference type="ChEBI" id="CHEBI:18248"/>
    </ligandPart>
</feature>
<evidence type="ECO:0000256" key="12">
    <source>
        <dbReference type="ARBA" id="ARBA00023136"/>
    </source>
</evidence>
<comment type="subcellular location">
    <subcellularLocation>
        <location evidence="3">Endoplasmic reticulum membrane</location>
        <topology evidence="3">Peripheral membrane protein</topology>
    </subcellularLocation>
    <subcellularLocation>
        <location evidence="2">Microsome membrane</location>
        <topology evidence="2">Peripheral membrane protein</topology>
    </subcellularLocation>
</comment>
<evidence type="ECO:0008006" key="18">
    <source>
        <dbReference type="Google" id="ProtNLM"/>
    </source>
</evidence>
<dbReference type="Pfam" id="PF00067">
    <property type="entry name" value="p450"/>
    <property type="match status" value="1"/>
</dbReference>
<dbReference type="PRINTS" id="PR00463">
    <property type="entry name" value="EP450I"/>
</dbReference>
<dbReference type="PANTHER" id="PTHR24292">
    <property type="entry name" value="CYTOCHROME P450"/>
    <property type="match status" value="1"/>
</dbReference>
<dbReference type="GO" id="GO:0016705">
    <property type="term" value="F:oxidoreductase activity, acting on paired donors, with incorporation or reduction of molecular oxygen"/>
    <property type="evidence" value="ECO:0007669"/>
    <property type="project" value="InterPro"/>
</dbReference>
<keyword evidence="6 13" id="KW-0479">Metal-binding</keyword>
<evidence type="ECO:0000256" key="3">
    <source>
        <dbReference type="ARBA" id="ARBA00004406"/>
    </source>
</evidence>
<keyword evidence="5 13" id="KW-0349">Heme</keyword>
<dbReference type="PANTHER" id="PTHR24292:SF45">
    <property type="entry name" value="CYTOCHROME P450 6G1-RELATED"/>
    <property type="match status" value="1"/>
</dbReference>
<evidence type="ECO:0000256" key="9">
    <source>
        <dbReference type="ARBA" id="ARBA00023002"/>
    </source>
</evidence>
<accession>A0AAD9VTJ5</accession>
<evidence type="ECO:0000256" key="14">
    <source>
        <dbReference type="RuleBase" id="RU000461"/>
    </source>
</evidence>
<dbReference type="GO" id="GO:0005506">
    <property type="term" value="F:iron ion binding"/>
    <property type="evidence" value="ECO:0007669"/>
    <property type="project" value="InterPro"/>
</dbReference>
<evidence type="ECO:0000256" key="11">
    <source>
        <dbReference type="ARBA" id="ARBA00023033"/>
    </source>
</evidence>
<dbReference type="AlphaFoldDB" id="A0AAD9VTJ5"/>
<proteinExistence type="inferred from homology"/>
<dbReference type="Proteomes" id="UP001258017">
    <property type="component" value="Unassembled WGS sequence"/>
</dbReference>
<comment type="caution">
    <text evidence="16">The sequence shown here is derived from an EMBL/GenBank/DDBJ whole genome shotgun (WGS) entry which is preliminary data.</text>
</comment>
<evidence type="ECO:0000313" key="17">
    <source>
        <dbReference type="Proteomes" id="UP001258017"/>
    </source>
</evidence>
<evidence type="ECO:0000256" key="1">
    <source>
        <dbReference type="ARBA" id="ARBA00001971"/>
    </source>
</evidence>
<organism evidence="16 17">
    <name type="scientific">Odynerus spinipes</name>
    <dbReference type="NCBI Taxonomy" id="1348599"/>
    <lineage>
        <taxon>Eukaryota</taxon>
        <taxon>Metazoa</taxon>
        <taxon>Ecdysozoa</taxon>
        <taxon>Arthropoda</taxon>
        <taxon>Hexapoda</taxon>
        <taxon>Insecta</taxon>
        <taxon>Pterygota</taxon>
        <taxon>Neoptera</taxon>
        <taxon>Endopterygota</taxon>
        <taxon>Hymenoptera</taxon>
        <taxon>Apocrita</taxon>
        <taxon>Aculeata</taxon>
        <taxon>Vespoidea</taxon>
        <taxon>Vespidae</taxon>
        <taxon>Eumeninae</taxon>
        <taxon>Odynerus</taxon>
    </lineage>
</organism>
<evidence type="ECO:0000256" key="7">
    <source>
        <dbReference type="ARBA" id="ARBA00022824"/>
    </source>
</evidence>
<name>A0AAD9VTJ5_9HYME</name>
<evidence type="ECO:0000256" key="13">
    <source>
        <dbReference type="PIRSR" id="PIRSR602401-1"/>
    </source>
</evidence>
<sequence>MVKNLCIEQKAEKQIEMRLESSRTKDYRLLRVRCTVKDSIYSERNRATASSRKNCTWIAELIDIYWFPRNFLKELRRKMALITASWSLDVTLILLSFAITAYLYMTRRFKYWEKRGVMEIPPVPFLGNFSDCFFMRKCPGEFIKDLYDNSKGLPYMGFYIFDKPSLLVRDPQLIKHVLVKDFSFFADKYSTTDVKDRLGCTNLFMIKNPAWKVLRSKLTPIFTSGKLKKMFELMLDVGEDLQTHLESLSLEGKGKTVDVKDICAKFTTDLIGTTAYGLKVNCLNNPNAEFRECGKKIFDFTMRRGFEILTMFFMPSLIKIVRPSFFGKESGDFLRRVFWDTADFRMKSEIKRGDLIDVLIELKKNHENEDLGGFRFDGDDLVAQAAVFFTGGFETSSTTLAFSLYELALQPEIQRRLRSEILEALKINNGKVTYEMVMGLTYLEMVVSETLRKYPALPFLERLTGEDYKIPNSNVKLEKGTPVYISNLGLHYDSQYFPEPQKYDPERFSEEKKKSMTSCVYLPFGEGPHMCIGMRLGLLESKYGLVQILRNFEVSPCEKTITPIRLNPNALTTTALDGLYLNIRKLEAS</sequence>
<keyword evidence="10 13" id="KW-0408">Iron</keyword>
<dbReference type="PRINTS" id="PR00385">
    <property type="entry name" value="P450"/>
</dbReference>
<evidence type="ECO:0000256" key="8">
    <source>
        <dbReference type="ARBA" id="ARBA00022848"/>
    </source>
</evidence>
<comment type="cofactor">
    <cofactor evidence="1 13">
        <name>heme</name>
        <dbReference type="ChEBI" id="CHEBI:30413"/>
    </cofactor>
</comment>
<reference evidence="16" key="2">
    <citation type="journal article" date="2023" name="Commun. Biol.">
        <title>Intrasexual cuticular hydrocarbon dimorphism in a wasp sheds light on hydrocarbon biosynthesis genes in Hymenoptera.</title>
        <authorList>
            <person name="Moris V.C."/>
            <person name="Podsiadlowski L."/>
            <person name="Martin S."/>
            <person name="Oeyen J.P."/>
            <person name="Donath A."/>
            <person name="Petersen M."/>
            <person name="Wilbrandt J."/>
            <person name="Misof B."/>
            <person name="Liedtke D."/>
            <person name="Thamm M."/>
            <person name="Scheiner R."/>
            <person name="Schmitt T."/>
            <person name="Niehuis O."/>
        </authorList>
    </citation>
    <scope>NUCLEOTIDE SEQUENCE</scope>
    <source>
        <strain evidence="16">GBR_01_08_01A</strain>
    </source>
</reference>
<dbReference type="GO" id="GO:0004497">
    <property type="term" value="F:monooxygenase activity"/>
    <property type="evidence" value="ECO:0007669"/>
    <property type="project" value="UniProtKB-KW"/>
</dbReference>
<keyword evidence="7" id="KW-0256">Endoplasmic reticulum</keyword>
<dbReference type="Gene3D" id="1.10.630.10">
    <property type="entry name" value="Cytochrome P450"/>
    <property type="match status" value="1"/>
</dbReference>
<reference evidence="16" key="1">
    <citation type="submission" date="2021-08" db="EMBL/GenBank/DDBJ databases">
        <authorList>
            <person name="Misof B."/>
            <person name="Oliver O."/>
            <person name="Podsiadlowski L."/>
            <person name="Donath A."/>
            <person name="Peters R."/>
            <person name="Mayer C."/>
            <person name="Rust J."/>
            <person name="Gunkel S."/>
            <person name="Lesny P."/>
            <person name="Martin S."/>
            <person name="Oeyen J.P."/>
            <person name="Petersen M."/>
            <person name="Panagiotis P."/>
            <person name="Wilbrandt J."/>
            <person name="Tanja T."/>
        </authorList>
    </citation>
    <scope>NUCLEOTIDE SEQUENCE</scope>
    <source>
        <strain evidence="16">GBR_01_08_01A</strain>
        <tissue evidence="16">Thorax + abdomen</tissue>
    </source>
</reference>
<keyword evidence="8" id="KW-0492">Microsome</keyword>
<keyword evidence="12 15" id="KW-0472">Membrane</keyword>
<evidence type="ECO:0000256" key="2">
    <source>
        <dbReference type="ARBA" id="ARBA00004174"/>
    </source>
</evidence>
<feature type="transmembrane region" description="Helical" evidence="15">
    <location>
        <begin position="79"/>
        <end position="105"/>
    </location>
</feature>
<dbReference type="SUPFAM" id="SSF48264">
    <property type="entry name" value="Cytochrome P450"/>
    <property type="match status" value="1"/>
</dbReference>